<evidence type="ECO:0008006" key="3">
    <source>
        <dbReference type="Google" id="ProtNLM"/>
    </source>
</evidence>
<keyword evidence="2" id="KW-1185">Reference proteome</keyword>
<proteinExistence type="predicted"/>
<comment type="caution">
    <text evidence="1">The sequence shown here is derived from an EMBL/GenBank/DDBJ whole genome shotgun (WGS) entry which is preliminary data.</text>
</comment>
<reference evidence="1" key="1">
    <citation type="journal article" date="2020" name="New Phytol.">
        <title>Comparative genomics reveals dynamic genome evolution in host specialist ectomycorrhizal fungi.</title>
        <authorList>
            <person name="Lofgren L.A."/>
            <person name="Nguyen N.H."/>
            <person name="Vilgalys R."/>
            <person name="Ruytinx J."/>
            <person name="Liao H.L."/>
            <person name="Branco S."/>
            <person name="Kuo A."/>
            <person name="LaButti K."/>
            <person name="Lipzen A."/>
            <person name="Andreopoulos W."/>
            <person name="Pangilinan J."/>
            <person name="Riley R."/>
            <person name="Hundley H."/>
            <person name="Na H."/>
            <person name="Barry K."/>
            <person name="Grigoriev I.V."/>
            <person name="Stajich J.E."/>
            <person name="Kennedy P.G."/>
        </authorList>
    </citation>
    <scope>NUCLEOTIDE SEQUENCE</scope>
    <source>
        <strain evidence="1">FC423</strain>
    </source>
</reference>
<accession>A0A9P7EWT9</accession>
<dbReference type="RefSeq" id="XP_041286989.1">
    <property type="nucleotide sequence ID" value="XM_041434291.1"/>
</dbReference>
<name>A0A9P7EWT9_9AGAM</name>
<dbReference type="GeneID" id="64696550"/>
<dbReference type="AlphaFoldDB" id="A0A9P7EWT9"/>
<protein>
    <recommendedName>
        <fullName evidence="3">Protein kinase domain-containing protein</fullName>
    </recommendedName>
</protein>
<dbReference type="Proteomes" id="UP000823399">
    <property type="component" value="Unassembled WGS sequence"/>
</dbReference>
<gene>
    <name evidence="1" type="ORF">F5147DRAFT_657592</name>
</gene>
<evidence type="ECO:0000313" key="2">
    <source>
        <dbReference type="Proteomes" id="UP000823399"/>
    </source>
</evidence>
<sequence length="185" mass="21013">MDQHHEMILMKDEEAMLHYCAWRKTGVLLEKWVKSQPETETSSSTYLDVDVSDNGCPVDLTTKVGKELTYPLTQGGCGDVWKLAKGQPETEMSSSMHLDIDISDNGRPVDLTTKIVKDLTYATAQGSFGDVWKCIFSEKDNNVEVAIKCVRIEIQNDSFKKIVNERLMDDFCKWKPLLRQTVVCD</sequence>
<dbReference type="OrthoDB" id="2689963at2759"/>
<organism evidence="1 2">
    <name type="scientific">Suillus discolor</name>
    <dbReference type="NCBI Taxonomy" id="1912936"/>
    <lineage>
        <taxon>Eukaryota</taxon>
        <taxon>Fungi</taxon>
        <taxon>Dikarya</taxon>
        <taxon>Basidiomycota</taxon>
        <taxon>Agaricomycotina</taxon>
        <taxon>Agaricomycetes</taxon>
        <taxon>Agaricomycetidae</taxon>
        <taxon>Boletales</taxon>
        <taxon>Suillineae</taxon>
        <taxon>Suillaceae</taxon>
        <taxon>Suillus</taxon>
    </lineage>
</organism>
<dbReference type="Gene3D" id="3.30.200.20">
    <property type="entry name" value="Phosphorylase Kinase, domain 1"/>
    <property type="match status" value="1"/>
</dbReference>
<dbReference type="EMBL" id="JABBWM010000088">
    <property type="protein sequence ID" value="KAG2092814.1"/>
    <property type="molecule type" value="Genomic_DNA"/>
</dbReference>
<evidence type="ECO:0000313" key="1">
    <source>
        <dbReference type="EMBL" id="KAG2092814.1"/>
    </source>
</evidence>